<evidence type="ECO:0000256" key="1">
    <source>
        <dbReference type="SAM" id="MobiDB-lite"/>
    </source>
</evidence>
<dbReference type="AlphaFoldDB" id="A0A8T0SI55"/>
<dbReference type="EMBL" id="CM029045">
    <property type="protein sequence ID" value="KAG2597917.1"/>
    <property type="molecule type" value="Genomic_DNA"/>
</dbReference>
<proteinExistence type="predicted"/>
<feature type="region of interest" description="Disordered" evidence="1">
    <location>
        <begin position="80"/>
        <end position="99"/>
    </location>
</feature>
<reference evidence="2" key="1">
    <citation type="submission" date="2020-05" db="EMBL/GenBank/DDBJ databases">
        <title>WGS assembly of Panicum virgatum.</title>
        <authorList>
            <person name="Lovell J.T."/>
            <person name="Jenkins J."/>
            <person name="Shu S."/>
            <person name="Juenger T.E."/>
            <person name="Schmutz J."/>
        </authorList>
    </citation>
    <scope>NUCLEOTIDE SEQUENCE</scope>
    <source>
        <strain evidence="2">AP13</strain>
    </source>
</reference>
<evidence type="ECO:0000313" key="3">
    <source>
        <dbReference type="Proteomes" id="UP000823388"/>
    </source>
</evidence>
<sequence length="99" mass="10925">MELAHVSDLKKKVRCAPFGVERLLPPFCVSPLDSPDRCFLDSTGSSSVHPCSRRRPLHASSSCRCGAAAPLMERSVLALQESHDRHPRQPLRMSSNSNN</sequence>
<keyword evidence="3" id="KW-1185">Reference proteome</keyword>
<comment type="caution">
    <text evidence="2">The sequence shown here is derived from an EMBL/GenBank/DDBJ whole genome shotgun (WGS) entry which is preliminary data.</text>
</comment>
<name>A0A8T0SI55_PANVG</name>
<protein>
    <submittedName>
        <fullName evidence="2">Uncharacterized protein</fullName>
    </submittedName>
</protein>
<evidence type="ECO:0000313" key="2">
    <source>
        <dbReference type="EMBL" id="KAG2597917.1"/>
    </source>
</evidence>
<dbReference type="Proteomes" id="UP000823388">
    <property type="component" value="Chromosome 5K"/>
</dbReference>
<accession>A0A8T0SI55</accession>
<organism evidence="2 3">
    <name type="scientific">Panicum virgatum</name>
    <name type="common">Blackwell switchgrass</name>
    <dbReference type="NCBI Taxonomy" id="38727"/>
    <lineage>
        <taxon>Eukaryota</taxon>
        <taxon>Viridiplantae</taxon>
        <taxon>Streptophyta</taxon>
        <taxon>Embryophyta</taxon>
        <taxon>Tracheophyta</taxon>
        <taxon>Spermatophyta</taxon>
        <taxon>Magnoliopsida</taxon>
        <taxon>Liliopsida</taxon>
        <taxon>Poales</taxon>
        <taxon>Poaceae</taxon>
        <taxon>PACMAD clade</taxon>
        <taxon>Panicoideae</taxon>
        <taxon>Panicodae</taxon>
        <taxon>Paniceae</taxon>
        <taxon>Panicinae</taxon>
        <taxon>Panicum</taxon>
        <taxon>Panicum sect. Hiantes</taxon>
    </lineage>
</organism>
<gene>
    <name evidence="2" type="ORF">PVAP13_5KG292156</name>
</gene>